<keyword evidence="3" id="KW-1003">Cell membrane</keyword>
<feature type="transmembrane region" description="Helical" evidence="8">
    <location>
        <begin position="479"/>
        <end position="501"/>
    </location>
</feature>
<dbReference type="InterPro" id="IPR049278">
    <property type="entry name" value="MS_channel_C"/>
</dbReference>
<feature type="compositionally biased region" description="Basic and acidic residues" evidence="7">
    <location>
        <begin position="774"/>
        <end position="794"/>
    </location>
</feature>
<proteinExistence type="inferred from homology"/>
<evidence type="ECO:0000256" key="2">
    <source>
        <dbReference type="ARBA" id="ARBA00008017"/>
    </source>
</evidence>
<evidence type="ECO:0000256" key="4">
    <source>
        <dbReference type="ARBA" id="ARBA00022692"/>
    </source>
</evidence>
<evidence type="ECO:0000313" key="14">
    <source>
        <dbReference type="EMBL" id="ANJ68141.1"/>
    </source>
</evidence>
<dbReference type="InterPro" id="IPR010920">
    <property type="entry name" value="LSM_dom_sf"/>
</dbReference>
<keyword evidence="4 8" id="KW-0812">Transmembrane</keyword>
<feature type="transmembrane region" description="Helical" evidence="8">
    <location>
        <begin position="309"/>
        <end position="327"/>
    </location>
</feature>
<feature type="transmembrane region" description="Helical" evidence="8">
    <location>
        <begin position="276"/>
        <end position="297"/>
    </location>
</feature>
<evidence type="ECO:0000256" key="9">
    <source>
        <dbReference type="SAM" id="SignalP"/>
    </source>
</evidence>
<feature type="domain" description="Mechanosensitive ion channel transmembrane helices 2/3" evidence="12">
    <location>
        <begin position="526"/>
        <end position="567"/>
    </location>
</feature>
<feature type="transmembrane region" description="Helical" evidence="8">
    <location>
        <begin position="438"/>
        <end position="459"/>
    </location>
</feature>
<feature type="chain" id="PRO_5008250464" description="Mechanosensitive ion channel protein MscS" evidence="9">
    <location>
        <begin position="27"/>
        <end position="794"/>
    </location>
</feature>
<evidence type="ECO:0000256" key="1">
    <source>
        <dbReference type="ARBA" id="ARBA00004651"/>
    </source>
</evidence>
<feature type="region of interest" description="Disordered" evidence="7">
    <location>
        <begin position="79"/>
        <end position="102"/>
    </location>
</feature>
<dbReference type="PROSITE" id="PS51257">
    <property type="entry name" value="PROKAR_LIPOPROTEIN"/>
    <property type="match status" value="1"/>
</dbReference>
<evidence type="ECO:0000256" key="5">
    <source>
        <dbReference type="ARBA" id="ARBA00022989"/>
    </source>
</evidence>
<sequence length="794" mass="86244">MKFLGRVAALVFMVGLSCGMVPTVQAGVLPLPTSESAAPSDGKADHPVDYRALADMLKDPKARAALIKTLDHLAADAGQTADGKDHGAQSDAGDAEANEPADHSLASRMAMETSVFFQDIGQSVEGTYQRIRRLMNGEHGVFELDRFLAGLWPMMALILLSYGLWLLAERLFRPLLIRLNQWAGRGSTRQHLLRASLSLLFAGGVGLGVLALIYVVGNAVSVWLAGDVAVFARQQALYLNAFVVLELARMMLRLVLVPTYPGLRLFPISAETARFWTARVSWLLLGAGYGMMVVVPVLRRVYGQDAAQITASVIALVGFLWTVTTLLKQRGTIRDALMQAATHRKGPVAGWFLSVLAQIWHVLAVGYVAMVFLVAITRPSDALPFIGSATGYSALILAGGFLVSGLLSQILGGEVRLKDHHRQRLPRLEQRLNTYLPWLLRMLRALIVLAVVAGILAVWRVTNLFEWLTTPVGQRFLSSVFDIFFVIGLALFAWLVIASLIEVKLIAERDHMPSARIKTLLALFRNVVAIALVTMTLMMVLSELGVNIGPLLAGAGVLGLAIGFGAQKLVQDVITGIFIQLENAINTGDTVTAGGVTGTVENLTIRSVGMRDLSGTYHIVPFSSVGVVSNFMRGFAYHKAEYGIAYRESIDDAIAHLRAAFDDLMADPLMKHKILEPIQIPGVTELAASSVNIRVMIKTTPGDQWAVGRAYNRLVKLHFDAAGIEIPFPHTTLYFGEDKSGTPTAAQLQLTRRPARSDTEDGEKKGTDAATRPSQDEATRWMPDKSDVDGDSGH</sequence>
<dbReference type="GO" id="GO:0005886">
    <property type="term" value="C:plasma membrane"/>
    <property type="evidence" value="ECO:0007669"/>
    <property type="project" value="UniProtKB-SubCell"/>
</dbReference>
<feature type="compositionally biased region" description="Basic and acidic residues" evidence="7">
    <location>
        <begin position="755"/>
        <end position="767"/>
    </location>
</feature>
<organism evidence="14 15">
    <name type="scientific">Halothiobacillus diazotrophicus</name>
    <dbReference type="NCBI Taxonomy" id="1860122"/>
    <lineage>
        <taxon>Bacteria</taxon>
        <taxon>Pseudomonadati</taxon>
        <taxon>Pseudomonadota</taxon>
        <taxon>Gammaproteobacteria</taxon>
        <taxon>Chromatiales</taxon>
        <taxon>Halothiobacillaceae</taxon>
        <taxon>Halothiobacillus</taxon>
    </lineage>
</organism>
<feature type="transmembrane region" description="Helical" evidence="8">
    <location>
        <begin position="548"/>
        <end position="566"/>
    </location>
</feature>
<evidence type="ECO:0000256" key="6">
    <source>
        <dbReference type="ARBA" id="ARBA00023136"/>
    </source>
</evidence>
<dbReference type="EMBL" id="CP016027">
    <property type="protein sequence ID" value="ANJ68141.1"/>
    <property type="molecule type" value="Genomic_DNA"/>
</dbReference>
<feature type="transmembrane region" description="Helical" evidence="8">
    <location>
        <begin position="522"/>
        <end position="542"/>
    </location>
</feature>
<dbReference type="InterPro" id="IPR006685">
    <property type="entry name" value="MscS_channel_2nd"/>
</dbReference>
<keyword evidence="9" id="KW-0732">Signal</keyword>
<evidence type="ECO:0000256" key="3">
    <source>
        <dbReference type="ARBA" id="ARBA00022475"/>
    </source>
</evidence>
<name>A0A191ZJR3_9GAMM</name>
<dbReference type="GO" id="GO:0008381">
    <property type="term" value="F:mechanosensitive monoatomic ion channel activity"/>
    <property type="evidence" value="ECO:0007669"/>
    <property type="project" value="InterPro"/>
</dbReference>
<evidence type="ECO:0000259" key="10">
    <source>
        <dbReference type="Pfam" id="PF00924"/>
    </source>
</evidence>
<evidence type="ECO:0000256" key="7">
    <source>
        <dbReference type="SAM" id="MobiDB-lite"/>
    </source>
</evidence>
<dbReference type="Gene3D" id="2.30.30.60">
    <property type="match status" value="1"/>
</dbReference>
<dbReference type="Pfam" id="PF21088">
    <property type="entry name" value="MS_channel_1st"/>
    <property type="match status" value="1"/>
</dbReference>
<feature type="signal peptide" evidence="9">
    <location>
        <begin position="1"/>
        <end position="26"/>
    </location>
</feature>
<dbReference type="Pfam" id="PF00924">
    <property type="entry name" value="MS_channel_2nd"/>
    <property type="match status" value="1"/>
</dbReference>
<evidence type="ECO:0000259" key="13">
    <source>
        <dbReference type="Pfam" id="PF25392"/>
    </source>
</evidence>
<feature type="domain" description="Mechanosensitive ion channel MscS C-terminal" evidence="11">
    <location>
        <begin position="640"/>
        <end position="726"/>
    </location>
</feature>
<dbReference type="RefSeq" id="WP_066102392.1">
    <property type="nucleotide sequence ID" value="NZ_CP016027.1"/>
</dbReference>
<evidence type="ECO:0008006" key="16">
    <source>
        <dbReference type="Google" id="ProtNLM"/>
    </source>
</evidence>
<evidence type="ECO:0000313" key="15">
    <source>
        <dbReference type="Proteomes" id="UP000078596"/>
    </source>
</evidence>
<evidence type="ECO:0000256" key="8">
    <source>
        <dbReference type="SAM" id="Phobius"/>
    </source>
</evidence>
<dbReference type="AlphaFoldDB" id="A0A191ZJR3"/>
<feature type="domain" description="Moderate conductance mechanosensitive channel YbiO-like transmembrane helix 1" evidence="13">
    <location>
        <begin position="389"/>
        <end position="467"/>
    </location>
</feature>
<accession>A0A191ZJR3</accession>
<dbReference type="SUPFAM" id="SSF82861">
    <property type="entry name" value="Mechanosensitive channel protein MscS (YggB), transmembrane region"/>
    <property type="match status" value="1"/>
</dbReference>
<dbReference type="STRING" id="1860122.A9404_12850"/>
<dbReference type="InterPro" id="IPR049142">
    <property type="entry name" value="MS_channel_1st"/>
</dbReference>
<dbReference type="InterPro" id="IPR045276">
    <property type="entry name" value="YbiO_bact"/>
</dbReference>
<dbReference type="Gene3D" id="1.10.287.1260">
    <property type="match status" value="1"/>
</dbReference>
<dbReference type="SUPFAM" id="SSF82689">
    <property type="entry name" value="Mechanosensitive channel protein MscS (YggB), C-terminal domain"/>
    <property type="match status" value="1"/>
</dbReference>
<dbReference type="InterPro" id="IPR023408">
    <property type="entry name" value="MscS_beta-dom_sf"/>
</dbReference>
<dbReference type="PANTHER" id="PTHR30460:SF0">
    <property type="entry name" value="MODERATE CONDUCTANCE MECHANOSENSITIVE CHANNEL YBIO"/>
    <property type="match status" value="1"/>
</dbReference>
<keyword evidence="6 8" id="KW-0472">Membrane</keyword>
<dbReference type="SUPFAM" id="SSF50182">
    <property type="entry name" value="Sm-like ribonucleoproteins"/>
    <property type="match status" value="1"/>
</dbReference>
<feature type="transmembrane region" description="Helical" evidence="8">
    <location>
        <begin position="348"/>
        <end position="376"/>
    </location>
</feature>
<dbReference type="InterPro" id="IPR011066">
    <property type="entry name" value="MscS_channel_C_sf"/>
</dbReference>
<evidence type="ECO:0000259" key="12">
    <source>
        <dbReference type="Pfam" id="PF21088"/>
    </source>
</evidence>
<feature type="transmembrane region" description="Helical" evidence="8">
    <location>
        <begin position="396"/>
        <end position="417"/>
    </location>
</feature>
<dbReference type="Proteomes" id="UP000078596">
    <property type="component" value="Chromosome"/>
</dbReference>
<dbReference type="Pfam" id="PF21082">
    <property type="entry name" value="MS_channel_3rd"/>
    <property type="match status" value="1"/>
</dbReference>
<gene>
    <name evidence="14" type="ORF">A9404_12850</name>
</gene>
<feature type="transmembrane region" description="Helical" evidence="8">
    <location>
        <begin position="192"/>
        <end position="216"/>
    </location>
</feature>
<feature type="domain" description="Mechanosensitive ion channel MscS" evidence="10">
    <location>
        <begin position="569"/>
        <end position="631"/>
    </location>
</feature>
<feature type="transmembrane region" description="Helical" evidence="8">
    <location>
        <begin position="151"/>
        <end position="172"/>
    </location>
</feature>
<reference evidence="14 15" key="1">
    <citation type="submission" date="2016-06" db="EMBL/GenBank/DDBJ databases">
        <title>Insight into the functional genes involving in sulfur oxidation in Pearl River water.</title>
        <authorList>
            <person name="Luo J."/>
            <person name="Tan X."/>
            <person name="Lin W."/>
        </authorList>
    </citation>
    <scope>NUCLEOTIDE SEQUENCE [LARGE SCALE GENOMIC DNA]</scope>
    <source>
        <strain evidence="14 15">LS2</strain>
    </source>
</reference>
<protein>
    <recommendedName>
        <fullName evidence="16">Mechanosensitive ion channel protein MscS</fullName>
    </recommendedName>
</protein>
<comment type="similarity">
    <text evidence="2">Belongs to the MscS (TC 1.A.23) family.</text>
</comment>
<keyword evidence="15" id="KW-1185">Reference proteome</keyword>
<dbReference type="PANTHER" id="PTHR30460">
    <property type="entry name" value="MODERATE CONDUCTANCE MECHANOSENSITIVE CHANNEL YBIO"/>
    <property type="match status" value="1"/>
</dbReference>
<dbReference type="OrthoDB" id="6500477at2"/>
<evidence type="ECO:0000259" key="11">
    <source>
        <dbReference type="Pfam" id="PF21082"/>
    </source>
</evidence>
<keyword evidence="5 8" id="KW-1133">Transmembrane helix</keyword>
<dbReference type="InterPro" id="IPR057485">
    <property type="entry name" value="YbiO-like_TM1"/>
</dbReference>
<feature type="transmembrane region" description="Helical" evidence="8">
    <location>
        <begin position="236"/>
        <end position="256"/>
    </location>
</feature>
<comment type="subcellular location">
    <subcellularLocation>
        <location evidence="1">Cell membrane</location>
        <topology evidence="1">Multi-pass membrane protein</topology>
    </subcellularLocation>
</comment>
<feature type="region of interest" description="Disordered" evidence="7">
    <location>
        <begin position="744"/>
        <end position="794"/>
    </location>
</feature>
<dbReference type="InterPro" id="IPR011014">
    <property type="entry name" value="MscS_channel_TM-2"/>
</dbReference>
<dbReference type="Pfam" id="PF25392">
    <property type="entry name" value="MS_channel_TM1"/>
    <property type="match status" value="1"/>
</dbReference>
<dbReference type="KEGG" id="haz:A9404_12850"/>
<dbReference type="Gene3D" id="3.30.70.100">
    <property type="match status" value="1"/>
</dbReference>